<evidence type="ECO:0000256" key="2">
    <source>
        <dbReference type="SAM" id="SignalP"/>
    </source>
</evidence>
<keyword evidence="1" id="KW-0472">Membrane</keyword>
<sequence length="291" mass="32980">MKYILVQVLFIVTITHIKFVEAISTNYVETFILPQYTYIEFLKSSVKLLESDYQPGEISAYLFLTKITGTSSQSQPNNKNIDSNKENEKQQIENLANQSIATPITYDLLLFYSSNCEQFKNYLKAMQNQQWLVTDFQNQCIDCSKCYENGTQVNLQNLSQSNQMICCLDCSVNDVVKINVLGTEDSVEFTSFDASASSPAVIIIDNTPFPTGVSTNLADIYFNSTYQISITPNETYFTATVVICIIFGGIFLIGAVVILSMWRQYKQAKVEEVTRNLVNPDDKFNTKKKQN</sequence>
<protein>
    <submittedName>
        <fullName evidence="3">Transmembrane protein, putative</fullName>
    </submittedName>
</protein>
<feature type="chain" id="PRO_5004906389" evidence="2">
    <location>
        <begin position="23"/>
        <end position="291"/>
    </location>
</feature>
<feature type="signal peptide" evidence="2">
    <location>
        <begin position="1"/>
        <end position="22"/>
    </location>
</feature>
<accession>W7X3U3</accession>
<keyword evidence="4" id="KW-1185">Reference proteome</keyword>
<dbReference type="KEGG" id="tet:TTHERM_000441733"/>
<dbReference type="Proteomes" id="UP000009168">
    <property type="component" value="Unassembled WGS sequence"/>
</dbReference>
<proteinExistence type="predicted"/>
<evidence type="ECO:0000256" key="1">
    <source>
        <dbReference type="SAM" id="Phobius"/>
    </source>
</evidence>
<keyword evidence="1 3" id="KW-0812">Transmembrane</keyword>
<dbReference type="GeneID" id="24438974"/>
<evidence type="ECO:0000313" key="4">
    <source>
        <dbReference type="Proteomes" id="UP000009168"/>
    </source>
</evidence>
<keyword evidence="1" id="KW-1133">Transmembrane helix</keyword>
<dbReference type="AlphaFoldDB" id="W7X3U3"/>
<gene>
    <name evidence="3" type="ORF">TTHERM_000441733</name>
</gene>
<dbReference type="RefSeq" id="XP_012653447.1">
    <property type="nucleotide sequence ID" value="XM_012797993.1"/>
</dbReference>
<name>W7X3U3_TETTS</name>
<dbReference type="InParanoid" id="W7X3U3"/>
<evidence type="ECO:0000313" key="3">
    <source>
        <dbReference type="EMBL" id="EWS73985.1"/>
    </source>
</evidence>
<dbReference type="EMBL" id="GG662665">
    <property type="protein sequence ID" value="EWS73985.1"/>
    <property type="molecule type" value="Genomic_DNA"/>
</dbReference>
<reference evidence="4" key="1">
    <citation type="journal article" date="2006" name="PLoS Biol.">
        <title>Macronuclear genome sequence of the ciliate Tetrahymena thermophila, a model eukaryote.</title>
        <authorList>
            <person name="Eisen J.A."/>
            <person name="Coyne R.S."/>
            <person name="Wu M."/>
            <person name="Wu D."/>
            <person name="Thiagarajan M."/>
            <person name="Wortman J.R."/>
            <person name="Badger J.H."/>
            <person name="Ren Q."/>
            <person name="Amedeo P."/>
            <person name="Jones K.M."/>
            <person name="Tallon L.J."/>
            <person name="Delcher A.L."/>
            <person name="Salzberg S.L."/>
            <person name="Silva J.C."/>
            <person name="Haas B.J."/>
            <person name="Majoros W.H."/>
            <person name="Farzad M."/>
            <person name="Carlton J.M."/>
            <person name="Smith R.K. Jr."/>
            <person name="Garg J."/>
            <person name="Pearlman R.E."/>
            <person name="Karrer K.M."/>
            <person name="Sun L."/>
            <person name="Manning G."/>
            <person name="Elde N.C."/>
            <person name="Turkewitz A.P."/>
            <person name="Asai D.J."/>
            <person name="Wilkes D.E."/>
            <person name="Wang Y."/>
            <person name="Cai H."/>
            <person name="Collins K."/>
            <person name="Stewart B.A."/>
            <person name="Lee S.R."/>
            <person name="Wilamowska K."/>
            <person name="Weinberg Z."/>
            <person name="Ruzzo W.L."/>
            <person name="Wloga D."/>
            <person name="Gaertig J."/>
            <person name="Frankel J."/>
            <person name="Tsao C.-C."/>
            <person name="Gorovsky M.A."/>
            <person name="Keeling P.J."/>
            <person name="Waller R.F."/>
            <person name="Patron N.J."/>
            <person name="Cherry J.M."/>
            <person name="Stover N.A."/>
            <person name="Krieger C.J."/>
            <person name="del Toro C."/>
            <person name="Ryder H.F."/>
            <person name="Williamson S.C."/>
            <person name="Barbeau R.A."/>
            <person name="Hamilton E.P."/>
            <person name="Orias E."/>
        </authorList>
    </citation>
    <scope>NUCLEOTIDE SEQUENCE [LARGE SCALE GENOMIC DNA]</scope>
    <source>
        <strain evidence="4">SB210</strain>
    </source>
</reference>
<organism evidence="3 4">
    <name type="scientific">Tetrahymena thermophila (strain SB210)</name>
    <dbReference type="NCBI Taxonomy" id="312017"/>
    <lineage>
        <taxon>Eukaryota</taxon>
        <taxon>Sar</taxon>
        <taxon>Alveolata</taxon>
        <taxon>Ciliophora</taxon>
        <taxon>Intramacronucleata</taxon>
        <taxon>Oligohymenophorea</taxon>
        <taxon>Hymenostomatida</taxon>
        <taxon>Tetrahymenina</taxon>
        <taxon>Tetrahymenidae</taxon>
        <taxon>Tetrahymena</taxon>
    </lineage>
</organism>
<feature type="transmembrane region" description="Helical" evidence="1">
    <location>
        <begin position="236"/>
        <end position="259"/>
    </location>
</feature>
<keyword evidence="2" id="KW-0732">Signal</keyword>